<evidence type="ECO:0000256" key="15">
    <source>
        <dbReference type="ARBA" id="ARBA00022989"/>
    </source>
</evidence>
<gene>
    <name evidence="25" type="ORF">Ahy_B08g093492</name>
</gene>
<keyword evidence="6" id="KW-1003">Cell membrane</keyword>
<dbReference type="PANTHER" id="PTHR27007">
    <property type="match status" value="1"/>
</dbReference>
<feature type="transmembrane region" description="Helical" evidence="22">
    <location>
        <begin position="1367"/>
        <end position="1390"/>
    </location>
</feature>
<evidence type="ECO:0000256" key="4">
    <source>
        <dbReference type="ARBA" id="ARBA00010217"/>
    </source>
</evidence>
<keyword evidence="14 21" id="KW-0067">ATP-binding</keyword>
<dbReference type="EMBL" id="SDMP01000018">
    <property type="protein sequence ID" value="RYQ97443.1"/>
    <property type="molecule type" value="Genomic_DNA"/>
</dbReference>
<dbReference type="GO" id="GO:0004674">
    <property type="term" value="F:protein serine/threonine kinase activity"/>
    <property type="evidence" value="ECO:0007669"/>
    <property type="project" value="UniProtKB-KW"/>
</dbReference>
<dbReference type="Proteomes" id="UP000289738">
    <property type="component" value="Chromosome B08"/>
</dbReference>
<dbReference type="PROSITE" id="PS51257">
    <property type="entry name" value="PROKAR_LIPOPROTEIN"/>
    <property type="match status" value="1"/>
</dbReference>
<dbReference type="InterPro" id="IPR008271">
    <property type="entry name" value="Ser/Thr_kinase_AS"/>
</dbReference>
<evidence type="ECO:0000313" key="26">
    <source>
        <dbReference type="Proteomes" id="UP000289738"/>
    </source>
</evidence>
<dbReference type="InterPro" id="IPR050528">
    <property type="entry name" value="L-type_Lectin-RKs"/>
</dbReference>
<dbReference type="FunFam" id="2.60.120.200:FF:000246">
    <property type="entry name" value="L-type lectin-domain containing receptor kinase V.9"/>
    <property type="match status" value="1"/>
</dbReference>
<feature type="transmembrane region" description="Helical" evidence="22">
    <location>
        <begin position="1657"/>
        <end position="1677"/>
    </location>
</feature>
<dbReference type="InterPro" id="IPR001220">
    <property type="entry name" value="Legume_lectin_dom"/>
</dbReference>
<dbReference type="CDD" id="cd06899">
    <property type="entry name" value="lectin_legume_LecRK_Arcelin_ConA"/>
    <property type="match status" value="3"/>
</dbReference>
<dbReference type="SMART" id="SM00220">
    <property type="entry name" value="S_TKc"/>
    <property type="match status" value="3"/>
</dbReference>
<evidence type="ECO:0000256" key="23">
    <source>
        <dbReference type="SAM" id="SignalP"/>
    </source>
</evidence>
<evidence type="ECO:0000256" key="3">
    <source>
        <dbReference type="ARBA" id="ARBA00008536"/>
    </source>
</evidence>
<dbReference type="Gene3D" id="1.10.510.10">
    <property type="entry name" value="Transferase(Phosphotransferase) domain 1"/>
    <property type="match status" value="3"/>
</dbReference>
<keyword evidence="8" id="KW-0808">Transferase</keyword>
<dbReference type="Gene3D" id="2.60.120.200">
    <property type="match status" value="3"/>
</dbReference>
<keyword evidence="13" id="KW-0418">Kinase</keyword>
<organism evidence="25 26">
    <name type="scientific">Arachis hypogaea</name>
    <name type="common">Peanut</name>
    <dbReference type="NCBI Taxonomy" id="3818"/>
    <lineage>
        <taxon>Eukaryota</taxon>
        <taxon>Viridiplantae</taxon>
        <taxon>Streptophyta</taxon>
        <taxon>Embryophyta</taxon>
        <taxon>Tracheophyta</taxon>
        <taxon>Spermatophyta</taxon>
        <taxon>Magnoliopsida</taxon>
        <taxon>eudicotyledons</taxon>
        <taxon>Gunneridae</taxon>
        <taxon>Pentapetalae</taxon>
        <taxon>rosids</taxon>
        <taxon>fabids</taxon>
        <taxon>Fabales</taxon>
        <taxon>Fabaceae</taxon>
        <taxon>Papilionoideae</taxon>
        <taxon>50 kb inversion clade</taxon>
        <taxon>dalbergioids sensu lato</taxon>
        <taxon>Dalbergieae</taxon>
        <taxon>Pterocarpus clade</taxon>
        <taxon>Arachis</taxon>
    </lineage>
</organism>
<dbReference type="FunFam" id="1.10.510.10:FF:000108">
    <property type="entry name" value="L-type lectin-domain containing receptor kinase S.4"/>
    <property type="match status" value="3"/>
</dbReference>
<evidence type="ECO:0000313" key="25">
    <source>
        <dbReference type="EMBL" id="RYQ97443.1"/>
    </source>
</evidence>
<dbReference type="CDD" id="cd14066">
    <property type="entry name" value="STKc_IRAK"/>
    <property type="match status" value="3"/>
</dbReference>
<dbReference type="PROSITE" id="PS50011">
    <property type="entry name" value="PROTEIN_KINASE_DOM"/>
    <property type="match status" value="3"/>
</dbReference>
<sequence>MKMMMMVHDIHTLFFFMAILNLNIALLSCVSATEFVYNRNFNSTNTKLYGNATIQNSILSLTNQTYFSIGRAFYPFKIPMKKQSNSTLLPFSTSFIFSIAPIKNFPIAHGFALFFTPVMAIHGELSGNYMGLFNRSTAGNASNHVFAIEFDDFRNEEFNELNDNHIGVDVNSMMSEYSEPAGFWGGKDGETMEELKLASGENYQVWIEFDGSHINVTMAIAGHRKPQRPLIHNKPINLSGVLLDEMYVGFSGATGRMVDECRILAWSFSNSNFSIGDALHTNRLPLFVHPKALIYRSKYFILGVIFGGLIVIGCGTLVFLSLLLRSKGKRGGKDEQVEDWELEYWPHRISYEEICVATNGFSEENVIGNGTSGRVYKGVLKGVEVAVKRFNHETQHEMREFLAEISSLGRMKHRNLVGFRGWSKKKGGKLILVYDYMGNESLDKRIFECEDDTMILSWELRLSVLQNVACGILYLHEGWEFEVLHRDIKASNVLLDKDMNARLGDFGLARLHRQENVSDTTRVIGTLGYMAPELVRIGRPSTATDVYSFGILILEVVCGRRPIVVDKPALVDWVFSLMEKGQLSFAVDERLKNQSGFSTEEVERVLHLGLLCASSDPGIRPTMRQVVKILEGIRNCDCNDSCINMSLLGKINSAASWSRSSTSSATVNYPTFDEILQTNYIPMSLFHFLVILLHIVTTLNLASATEFVYNTNFSHKNINLFGNASIESSILTLTNQSFFSIGRAFYPHKIPTKQANSSTLLPFATSFIFSVSPIKNFVITGHGLAFIFAPSRGVNGRSSAEYLGLFNLSNEGSPQNHVFGVEFDTIMNEEFDDINGNHVGVDINSLASTISHEAGYWCGNDDKEFKVLKISNGENYQVWIEFKHSQLNVTMAKAGQKRPRAPLISINLNVSEVLMDEMYVGFSASTGKILDRVNILAWSFSNSNFSIADALVTDNLPSFVLHKRWFSGLRALLLGVISVLIIGCGSTVLFVLRRRNKKGEELEDWELEYWPHRISFHEIDAATRGFSEENVVGNGGNGKVYKGVLQGEEVAVKRILQEREQGMREFLAEVSSLGRMRHKNLVGLRGWCKKEKGNLILVYDLMNNGSLDKRIHDSDENMMLCWEERINILKNVAAGILYLHEGWEVKVLHRDIKASNVLLDKDMNARLGDFGLARMHDHHGQVATTTQVLGTVGYIAPEVIRTGRASTQSDVYGFGIMMLEVLCGRRPIEEHKPGLLEWLVSLTVNGQLLSAVDQRLKAKGGYTIEEAERLLHLGLLCSNSDPNKRPMMRQILKMLEGDMEGVDSDEENMEISLLGKIKSASMWSDNECTFPQPTLDEIRIFSPRSGSGTIPPEFSESDIIREVWKSFFIMSLLYLVLILHTLTTLNSASATEFVYNTNFSNKNITLFGNASIQSSILTLTNQSFFTIGRAFYPHRIRTKRANSSTLLPFATSFIFSLAPFKNFDAGPGFAFLFTPSRGLNGTTSSQYLGLFNLSNEGNPQNHVLGVEFDTIRNEEVFQDINDNHVGVDINSLVSLVAHEAGYWGGKDDKEFKVLKINSGENYQVWIEFNHSQFNITMAKAGEMRPRVPLISSNVNLSEVLVEEMYVGFSASTGRAIDSTKILAWSFSDSNFSIGDALVTDNLPSFVFHKRWFSGSGAIIVGVFITIIIGAGFVLLIFCRQNKADEELEEWELEYWPHRISFHEIDAATRGFSEQNVVGNGANGKVYKGILQGEEVAVKRIPQEGEGMREFLAELSSLGRMRHKNLVGLKGWCKKEKGNLILVYDFMNNGSLDQRIFECEERMMLGWKERFEVLKDVAAGILYLHEGWEVKVLHRDIKASNVLLDKDMNARLGDFGLARMHNHQGEVAATTRVLGTVGYIAPEVIRTGRVSTQSDVYGFGILALEVLCGRRPIEEHKPGLLEWLMSLSVADQLHSAVDERLKAKGGYSIEEAEKLLHLGLLCSNSDPNMRPMMRQVVKMLEGEMEGVESNEESAEMGLLAKIKSAAMWSRSECTFPHNDYPTMDEVRMFSSSSMMFSSSSMMQYASDNSAILEGR</sequence>
<evidence type="ECO:0000256" key="2">
    <source>
        <dbReference type="ARBA" id="ARBA00007606"/>
    </source>
</evidence>
<dbReference type="InterPro" id="IPR013320">
    <property type="entry name" value="ConA-like_dom_sf"/>
</dbReference>
<evidence type="ECO:0000256" key="16">
    <source>
        <dbReference type="ARBA" id="ARBA00023136"/>
    </source>
</evidence>
<comment type="similarity">
    <text evidence="4">In the C-terminal section; belongs to the protein kinase superfamily. Ser/Thr protein kinase family.</text>
</comment>
<evidence type="ECO:0000256" key="13">
    <source>
        <dbReference type="ARBA" id="ARBA00022777"/>
    </source>
</evidence>
<feature type="binding site" evidence="21">
    <location>
        <position position="1053"/>
    </location>
    <ligand>
        <name>ATP</name>
        <dbReference type="ChEBI" id="CHEBI:30616"/>
    </ligand>
</feature>
<evidence type="ECO:0000256" key="18">
    <source>
        <dbReference type="ARBA" id="ARBA00023180"/>
    </source>
</evidence>
<feature type="signal peptide" evidence="23">
    <location>
        <begin position="1"/>
        <end position="32"/>
    </location>
</feature>
<evidence type="ECO:0000256" key="22">
    <source>
        <dbReference type="SAM" id="Phobius"/>
    </source>
</evidence>
<name>A0A444Y6A9_ARAHY</name>
<dbReference type="PROSITE" id="PS00107">
    <property type="entry name" value="PROTEIN_KINASE_ATP"/>
    <property type="match status" value="3"/>
</dbReference>
<dbReference type="Pfam" id="PF00069">
    <property type="entry name" value="Pkinase"/>
    <property type="match status" value="3"/>
</dbReference>
<dbReference type="STRING" id="3818.A0A444Y6A9"/>
<protein>
    <recommendedName>
        <fullName evidence="5">non-specific serine/threonine protein kinase</fullName>
        <ecNumber evidence="5">2.7.11.1</ecNumber>
    </recommendedName>
</protein>
<reference evidence="25 26" key="1">
    <citation type="submission" date="2019-01" db="EMBL/GenBank/DDBJ databases">
        <title>Sequencing of cultivated peanut Arachis hypogaea provides insights into genome evolution and oil improvement.</title>
        <authorList>
            <person name="Chen X."/>
        </authorList>
    </citation>
    <scope>NUCLEOTIDE SEQUENCE [LARGE SCALE GENOMIC DNA]</scope>
    <source>
        <strain evidence="26">cv. Fuhuasheng</strain>
        <tissue evidence="25">Leaves</tissue>
    </source>
</reference>
<keyword evidence="9 22" id="KW-0812">Transmembrane</keyword>
<feature type="domain" description="Protein kinase" evidence="24">
    <location>
        <begin position="1711"/>
        <end position="1983"/>
    </location>
</feature>
<keyword evidence="18" id="KW-0325">Glycoprotein</keyword>
<comment type="catalytic activity">
    <reaction evidence="20">
        <text>L-seryl-[protein] + ATP = O-phospho-L-seryl-[protein] + ADP + H(+)</text>
        <dbReference type="Rhea" id="RHEA:17989"/>
        <dbReference type="Rhea" id="RHEA-COMP:9863"/>
        <dbReference type="Rhea" id="RHEA-COMP:11604"/>
        <dbReference type="ChEBI" id="CHEBI:15378"/>
        <dbReference type="ChEBI" id="CHEBI:29999"/>
        <dbReference type="ChEBI" id="CHEBI:30616"/>
        <dbReference type="ChEBI" id="CHEBI:83421"/>
        <dbReference type="ChEBI" id="CHEBI:456216"/>
        <dbReference type="EC" id="2.7.11.1"/>
    </reaction>
</comment>
<dbReference type="InterPro" id="IPR017441">
    <property type="entry name" value="Protein_kinase_ATP_BS"/>
</dbReference>
<evidence type="ECO:0000256" key="10">
    <source>
        <dbReference type="ARBA" id="ARBA00022729"/>
    </source>
</evidence>
<evidence type="ECO:0000256" key="17">
    <source>
        <dbReference type="ARBA" id="ARBA00023170"/>
    </source>
</evidence>
<comment type="similarity">
    <text evidence="3">In the N-terminal section; belongs to the leguminous lectin family.</text>
</comment>
<comment type="catalytic activity">
    <reaction evidence="19">
        <text>L-threonyl-[protein] + ATP = O-phospho-L-threonyl-[protein] + ADP + H(+)</text>
        <dbReference type="Rhea" id="RHEA:46608"/>
        <dbReference type="Rhea" id="RHEA-COMP:11060"/>
        <dbReference type="Rhea" id="RHEA-COMP:11605"/>
        <dbReference type="ChEBI" id="CHEBI:15378"/>
        <dbReference type="ChEBI" id="CHEBI:30013"/>
        <dbReference type="ChEBI" id="CHEBI:30616"/>
        <dbReference type="ChEBI" id="CHEBI:61977"/>
        <dbReference type="ChEBI" id="CHEBI:456216"/>
        <dbReference type="EC" id="2.7.11.1"/>
    </reaction>
</comment>
<evidence type="ECO:0000256" key="14">
    <source>
        <dbReference type="ARBA" id="ARBA00022840"/>
    </source>
</evidence>
<keyword evidence="16 22" id="KW-0472">Membrane</keyword>
<feature type="domain" description="Protein kinase" evidence="24">
    <location>
        <begin position="1026"/>
        <end position="1302"/>
    </location>
</feature>
<evidence type="ECO:0000256" key="1">
    <source>
        <dbReference type="ARBA" id="ARBA00004251"/>
    </source>
</evidence>
<comment type="subcellular location">
    <subcellularLocation>
        <location evidence="1">Cell membrane</location>
        <topology evidence="1">Single-pass type I membrane protein</topology>
    </subcellularLocation>
</comment>
<dbReference type="GO" id="GO:0042742">
    <property type="term" value="P:defense response to bacterium"/>
    <property type="evidence" value="ECO:0007669"/>
    <property type="project" value="UniProtKB-ARBA"/>
</dbReference>
<feature type="chain" id="PRO_5019193059" description="non-specific serine/threonine protein kinase" evidence="23">
    <location>
        <begin position="33"/>
        <end position="2054"/>
    </location>
</feature>
<evidence type="ECO:0000256" key="19">
    <source>
        <dbReference type="ARBA" id="ARBA00047899"/>
    </source>
</evidence>
<evidence type="ECO:0000256" key="9">
    <source>
        <dbReference type="ARBA" id="ARBA00022692"/>
    </source>
</evidence>
<dbReference type="FunFam" id="3.30.200.20:FF:000621">
    <property type="entry name" value="Putative L-type lectin-domain containing receptor kinase VII.2"/>
    <property type="match status" value="3"/>
</dbReference>
<feature type="transmembrane region" description="Helical" evidence="22">
    <location>
        <begin position="971"/>
        <end position="992"/>
    </location>
</feature>
<dbReference type="PROSITE" id="PS00108">
    <property type="entry name" value="PROTEIN_KINASE_ST"/>
    <property type="match status" value="3"/>
</dbReference>
<dbReference type="FunFam" id="2.60.120.200:FF:000086">
    <property type="entry name" value="L-type lectin-domain containing receptor kinase S.4"/>
    <property type="match status" value="2"/>
</dbReference>
<dbReference type="GO" id="GO:0030246">
    <property type="term" value="F:carbohydrate binding"/>
    <property type="evidence" value="ECO:0007669"/>
    <property type="project" value="UniProtKB-KW"/>
</dbReference>
<keyword evidence="17" id="KW-0675">Receptor</keyword>
<keyword evidence="10 23" id="KW-0732">Signal</keyword>
<feature type="binding site" evidence="21">
    <location>
        <position position="1738"/>
    </location>
    <ligand>
        <name>ATP</name>
        <dbReference type="ChEBI" id="CHEBI:30616"/>
    </ligand>
</feature>
<evidence type="ECO:0000256" key="21">
    <source>
        <dbReference type="PROSITE-ProRule" id="PRU10141"/>
    </source>
</evidence>
<comment type="caution">
    <text evidence="25">The sequence shown here is derived from an EMBL/GenBank/DDBJ whole genome shotgun (WGS) entry which is preliminary data.</text>
</comment>
<feature type="transmembrane region" description="Helical" evidence="22">
    <location>
        <begin position="1410"/>
        <end position="1432"/>
    </location>
</feature>
<dbReference type="InterPro" id="IPR000719">
    <property type="entry name" value="Prot_kinase_dom"/>
</dbReference>
<accession>A0A444Y6A9</accession>
<dbReference type="Pfam" id="PF00139">
    <property type="entry name" value="Lectin_legB"/>
    <property type="match status" value="3"/>
</dbReference>
<dbReference type="InterPro" id="IPR011009">
    <property type="entry name" value="Kinase-like_dom_sf"/>
</dbReference>
<dbReference type="GO" id="GO:0005524">
    <property type="term" value="F:ATP binding"/>
    <property type="evidence" value="ECO:0007669"/>
    <property type="project" value="UniProtKB-UniRule"/>
</dbReference>
<dbReference type="GO" id="GO:0002229">
    <property type="term" value="P:defense response to oomycetes"/>
    <property type="evidence" value="ECO:0007669"/>
    <property type="project" value="UniProtKB-ARBA"/>
</dbReference>
<dbReference type="Gene3D" id="3.30.200.20">
    <property type="entry name" value="Phosphorylase Kinase, domain 1"/>
    <property type="match status" value="3"/>
</dbReference>
<evidence type="ECO:0000256" key="8">
    <source>
        <dbReference type="ARBA" id="ARBA00022679"/>
    </source>
</evidence>
<feature type="binding site" evidence="21">
    <location>
        <position position="388"/>
    </location>
    <ligand>
        <name>ATP</name>
        <dbReference type="ChEBI" id="CHEBI:30616"/>
    </ligand>
</feature>
<keyword evidence="26" id="KW-1185">Reference proteome</keyword>
<feature type="transmembrane region" description="Helical" evidence="22">
    <location>
        <begin position="299"/>
        <end position="324"/>
    </location>
</feature>
<keyword evidence="15 22" id="KW-1133">Transmembrane helix</keyword>
<evidence type="ECO:0000256" key="7">
    <source>
        <dbReference type="ARBA" id="ARBA00022527"/>
    </source>
</evidence>
<evidence type="ECO:0000256" key="5">
    <source>
        <dbReference type="ARBA" id="ARBA00012513"/>
    </source>
</evidence>
<dbReference type="PROSITE" id="PS00307">
    <property type="entry name" value="LECTIN_LEGUME_BETA"/>
    <property type="match status" value="1"/>
</dbReference>
<dbReference type="EC" id="2.7.11.1" evidence="5"/>
<dbReference type="GO" id="GO:0005886">
    <property type="term" value="C:plasma membrane"/>
    <property type="evidence" value="ECO:0007669"/>
    <property type="project" value="UniProtKB-SubCell"/>
</dbReference>
<proteinExistence type="inferred from homology"/>
<evidence type="ECO:0000256" key="12">
    <source>
        <dbReference type="ARBA" id="ARBA00022741"/>
    </source>
</evidence>
<evidence type="ECO:0000256" key="6">
    <source>
        <dbReference type="ARBA" id="ARBA00022475"/>
    </source>
</evidence>
<evidence type="ECO:0000256" key="20">
    <source>
        <dbReference type="ARBA" id="ARBA00048679"/>
    </source>
</evidence>
<keyword evidence="7" id="KW-0723">Serine/threonine-protein kinase</keyword>
<dbReference type="InterPro" id="IPR019825">
    <property type="entry name" value="Lectin_legB_Mn/Ca_BS"/>
</dbReference>
<dbReference type="SUPFAM" id="SSF56112">
    <property type="entry name" value="Protein kinase-like (PK-like)"/>
    <property type="match status" value="3"/>
</dbReference>
<dbReference type="SUPFAM" id="SSF49899">
    <property type="entry name" value="Concanavalin A-like lectins/glucanases"/>
    <property type="match status" value="3"/>
</dbReference>
<comment type="similarity">
    <text evidence="2">Belongs to the leguminous lectin family.</text>
</comment>
<evidence type="ECO:0000256" key="11">
    <source>
        <dbReference type="ARBA" id="ARBA00022734"/>
    </source>
</evidence>
<evidence type="ECO:0000259" key="24">
    <source>
        <dbReference type="PROSITE" id="PS50011"/>
    </source>
</evidence>
<keyword evidence="11" id="KW-0430">Lectin</keyword>
<keyword evidence="12 21" id="KW-0547">Nucleotide-binding</keyword>
<feature type="domain" description="Protein kinase" evidence="24">
    <location>
        <begin position="361"/>
        <end position="633"/>
    </location>
</feature>